<dbReference type="InterPro" id="IPR031475">
    <property type="entry name" value="NBD_C"/>
</dbReference>
<dbReference type="Proteomes" id="UP000769156">
    <property type="component" value="Unassembled WGS sequence"/>
</dbReference>
<dbReference type="Pfam" id="PF17042">
    <property type="entry name" value="NBD_C"/>
    <property type="match status" value="1"/>
</dbReference>
<evidence type="ECO:0000256" key="2">
    <source>
        <dbReference type="ARBA" id="ARBA00022679"/>
    </source>
</evidence>
<evidence type="ECO:0000259" key="7">
    <source>
        <dbReference type="Pfam" id="PF07005"/>
    </source>
</evidence>
<sequence>MAVIGAVTDDFTGAASAGMMMAKAQVKTGLFFDSDMLMKTKEARDLEAIYVSSNSRSLSPGEAYAKVKQTTEVLRKYGVKYFSKKIDSTLRGGIGYEADAMLDTLGENTVAVMVAAIPASRRICVGGYSVIDSVILNETSVANDVKTPVTECYIPEIIRRQTKRRVGLVTLDAVQKGKEFLQKVLRQSRNDGDEVIVVDAVSMEHVKCIAQACVGLSWDILAIDPGPFTAELAKANGIASNKERGSKNERMPVCDKTVLIVAGSANPSTKRQMEILMEEEPDFRRISVSPRRLLEEGEEHDREVARCTEQIREIFSNGEHPKVILIETALHGEILNLQQEDMLHGCAKGESSRRINTGLAQIADEVLRDHRTQIAGMMLTGGDTMESVCRMIGTTYIKAIDNIVAQVDVGQLSGAYSGMPIVVKGGFCGYDEVGVDIVNRILVEANI</sequence>
<dbReference type="Pfam" id="PF07005">
    <property type="entry name" value="SBD_N"/>
    <property type="match status" value="1"/>
</dbReference>
<gene>
    <name evidence="9" type="ORF">K8V82_07130</name>
</gene>
<proteinExistence type="inferred from homology"/>
<evidence type="ECO:0000256" key="3">
    <source>
        <dbReference type="ARBA" id="ARBA00022741"/>
    </source>
</evidence>
<evidence type="ECO:0000256" key="1">
    <source>
        <dbReference type="ARBA" id="ARBA00005715"/>
    </source>
</evidence>
<evidence type="ECO:0000259" key="8">
    <source>
        <dbReference type="Pfam" id="PF17042"/>
    </source>
</evidence>
<evidence type="ECO:0000256" key="5">
    <source>
        <dbReference type="ARBA" id="ARBA00022840"/>
    </source>
</evidence>
<keyword evidence="4 9" id="KW-0418">Kinase</keyword>
<evidence type="ECO:0000256" key="6">
    <source>
        <dbReference type="ARBA" id="ARBA00023277"/>
    </source>
</evidence>
<name>A0A921I168_9FIRM</name>
<keyword evidence="3" id="KW-0547">Nucleotide-binding</keyword>
<evidence type="ECO:0000256" key="4">
    <source>
        <dbReference type="ARBA" id="ARBA00022777"/>
    </source>
</evidence>
<accession>A0A921I168</accession>
<comment type="caution">
    <text evidence="9">The sequence shown here is derived from an EMBL/GenBank/DDBJ whole genome shotgun (WGS) entry which is preliminary data.</text>
</comment>
<feature type="domain" description="Four-carbon acid sugar kinase nucleotide binding" evidence="8">
    <location>
        <begin position="259"/>
        <end position="431"/>
    </location>
</feature>
<dbReference type="InterPro" id="IPR037051">
    <property type="entry name" value="4-carb_acid_sugar_kinase_N_sf"/>
</dbReference>
<keyword evidence="5" id="KW-0067">ATP-binding</keyword>
<dbReference type="AlphaFoldDB" id="A0A921I168"/>
<protein>
    <submittedName>
        <fullName evidence="9">Four-carbon acid sugar kinase family protein</fullName>
    </submittedName>
</protein>
<dbReference type="GO" id="GO:0016301">
    <property type="term" value="F:kinase activity"/>
    <property type="evidence" value="ECO:0007669"/>
    <property type="project" value="UniProtKB-KW"/>
</dbReference>
<keyword evidence="2" id="KW-0808">Transferase</keyword>
<reference evidence="9" key="1">
    <citation type="journal article" date="2021" name="PeerJ">
        <title>Extensive microbial diversity within the chicken gut microbiome revealed by metagenomics and culture.</title>
        <authorList>
            <person name="Gilroy R."/>
            <person name="Ravi A."/>
            <person name="Getino M."/>
            <person name="Pursley I."/>
            <person name="Horton D.L."/>
            <person name="Alikhan N.F."/>
            <person name="Baker D."/>
            <person name="Gharbi K."/>
            <person name="Hall N."/>
            <person name="Watson M."/>
            <person name="Adriaenssens E.M."/>
            <person name="Foster-Nyarko E."/>
            <person name="Jarju S."/>
            <person name="Secka A."/>
            <person name="Antonio M."/>
            <person name="Oren A."/>
            <person name="Chaudhuri R.R."/>
            <person name="La Ragione R."/>
            <person name="Hildebrand F."/>
            <person name="Pallen M.J."/>
        </authorList>
    </citation>
    <scope>NUCLEOTIDE SEQUENCE</scope>
    <source>
        <strain evidence="9">ChiSjej5B23-16112</strain>
    </source>
</reference>
<evidence type="ECO:0000313" key="9">
    <source>
        <dbReference type="EMBL" id="HJF94548.1"/>
    </source>
</evidence>
<dbReference type="InterPro" id="IPR010737">
    <property type="entry name" value="4-carb_acid_sugar_kinase_N"/>
</dbReference>
<evidence type="ECO:0000313" key="10">
    <source>
        <dbReference type="Proteomes" id="UP000769156"/>
    </source>
</evidence>
<organism evidence="9 10">
    <name type="scientific">Lachnoclostridium phocaeense</name>
    <dbReference type="NCBI Taxonomy" id="1871021"/>
    <lineage>
        <taxon>Bacteria</taxon>
        <taxon>Bacillati</taxon>
        <taxon>Bacillota</taxon>
        <taxon>Clostridia</taxon>
        <taxon>Lachnospirales</taxon>
        <taxon>Lachnospiraceae</taxon>
    </lineage>
</organism>
<dbReference type="SUPFAM" id="SSF142764">
    <property type="entry name" value="YgbK-like"/>
    <property type="match status" value="1"/>
</dbReference>
<keyword evidence="6" id="KW-0119">Carbohydrate metabolism</keyword>
<feature type="domain" description="Four-carbon acid sugar kinase N-terminal" evidence="7">
    <location>
        <begin position="4"/>
        <end position="232"/>
    </location>
</feature>
<comment type="similarity">
    <text evidence="1">Belongs to the four-carbon acid sugar kinase family.</text>
</comment>
<dbReference type="EMBL" id="DYVY01000112">
    <property type="protein sequence ID" value="HJF94548.1"/>
    <property type="molecule type" value="Genomic_DNA"/>
</dbReference>
<dbReference type="InterPro" id="IPR042213">
    <property type="entry name" value="NBD_C_sf"/>
</dbReference>
<dbReference type="Gene3D" id="3.40.980.20">
    <property type="entry name" value="Four-carbon acid sugar kinase, nucleotide binding domain"/>
    <property type="match status" value="1"/>
</dbReference>
<dbReference type="GO" id="GO:0005524">
    <property type="term" value="F:ATP binding"/>
    <property type="evidence" value="ECO:0007669"/>
    <property type="project" value="UniProtKB-KW"/>
</dbReference>
<reference evidence="9" key="2">
    <citation type="submission" date="2021-09" db="EMBL/GenBank/DDBJ databases">
        <authorList>
            <person name="Gilroy R."/>
        </authorList>
    </citation>
    <scope>NUCLEOTIDE SEQUENCE</scope>
    <source>
        <strain evidence="9">ChiSjej5B23-16112</strain>
    </source>
</reference>
<dbReference type="Gene3D" id="3.40.50.10840">
    <property type="entry name" value="Putative sugar-binding, N-terminal domain"/>
    <property type="match status" value="1"/>
</dbReference>